<feature type="coiled-coil region" evidence="1">
    <location>
        <begin position="492"/>
        <end position="519"/>
    </location>
</feature>
<evidence type="ECO:0000313" key="4">
    <source>
        <dbReference type="EMBL" id="MBA8920727.1"/>
    </source>
</evidence>
<accession>A0A0W8IDF8</accession>
<dbReference type="STRING" id="317018.AVL63_05550"/>
<dbReference type="SUPFAM" id="SSF51735">
    <property type="entry name" value="NAD(P)-binding Rossmann-fold domains"/>
    <property type="match status" value="1"/>
</dbReference>
<gene>
    <name evidence="3" type="ORF">AVL63_05550</name>
    <name evidence="4" type="ORF">HNR24_000660</name>
</gene>
<dbReference type="GO" id="GO:0005737">
    <property type="term" value="C:cytoplasm"/>
    <property type="evidence" value="ECO:0007669"/>
    <property type="project" value="TreeGrafter"/>
</dbReference>
<dbReference type="AlphaFoldDB" id="A0A0W8IDF8"/>
<evidence type="ECO:0000313" key="6">
    <source>
        <dbReference type="Proteomes" id="UP000546252"/>
    </source>
</evidence>
<sequence length="532" mass="57720">MRIAVIGATGNVGTAVLRHLNDRPEVDSVLGIARRLPDTDTAPYAQTRWHRADIQYSEVIPDLARALSGVDAVIHLAWLIQPNTQRSLLRRVNVDGTRHVLQAAARAGVRQAVVASSVGVYSPAGDDTPHDEQWPTHGIPGSHYSEDKVAQEQVMDEFLREHPGFSLARLRPGLVFQREAGSEIQRYFAGELAPVQLLNLIRPPVVPVPAGIRVQAVHADDLAAAYAQAAILGAQGAFNICAEDLLDGDAIAKIVSGGTSPGVKLPLPGAALRPLIKAAHRARILPTDEGWLDMGLHVPVMDSSRARNELQWTPRYSGAQALEELLEGMASGVGTASVPLRPRDLDASGRPELPAADHTLGGEVDALLLRQYLADHLAGATAGTNRIGRMAGDYVDTPVFPEISEVAEAVRRERGFLIELIRRQGFATPPGSTTIAWLGERVGRLKPNGRLPGGRSPSTLVVEAEMMITGVTGKLHGWKVMKDHAEALGVHAQVFQDLIEDAERQREQLQSVHAYARRRAFRKDRSTFEKTR</sequence>
<evidence type="ECO:0000259" key="2">
    <source>
        <dbReference type="Pfam" id="PF01370"/>
    </source>
</evidence>
<dbReference type="InterPro" id="IPR036291">
    <property type="entry name" value="NAD(P)-bd_dom_sf"/>
</dbReference>
<reference evidence="5" key="1">
    <citation type="submission" date="2015-12" db="EMBL/GenBank/DDBJ databases">
        <authorList>
            <person name="Nair G.R."/>
            <person name="Kaur G."/>
            <person name="Mayilraj S."/>
        </authorList>
    </citation>
    <scope>NUCLEOTIDE SEQUENCE [LARGE SCALE GENOMIC DNA]</scope>
    <source>
        <strain evidence="5">CD08_7</strain>
    </source>
</reference>
<dbReference type="RefSeq" id="WP_058889202.1">
    <property type="nucleotide sequence ID" value="NZ_BAAAKT010000002.1"/>
</dbReference>
<dbReference type="OrthoDB" id="3338687at2"/>
<dbReference type="Pfam" id="PF01370">
    <property type="entry name" value="Epimerase"/>
    <property type="match status" value="1"/>
</dbReference>
<dbReference type="Gene3D" id="3.40.50.720">
    <property type="entry name" value="NAD(P)-binding Rossmann-like Domain"/>
    <property type="match status" value="1"/>
</dbReference>
<comment type="caution">
    <text evidence="3">The sequence shown here is derived from an EMBL/GenBank/DDBJ whole genome shotgun (WGS) entry which is preliminary data.</text>
</comment>
<dbReference type="EMBL" id="LQBM01000004">
    <property type="protein sequence ID" value="KUG57969.1"/>
    <property type="molecule type" value="Genomic_DNA"/>
</dbReference>
<feature type="domain" description="NAD-dependent epimerase/dehydratase" evidence="2">
    <location>
        <begin position="3"/>
        <end position="240"/>
    </location>
</feature>
<dbReference type="EMBL" id="JACJIH010000001">
    <property type="protein sequence ID" value="MBA8920727.1"/>
    <property type="molecule type" value="Genomic_DNA"/>
</dbReference>
<dbReference type="InterPro" id="IPR051783">
    <property type="entry name" value="NAD(P)-dependent_oxidoreduct"/>
</dbReference>
<dbReference type="PANTHER" id="PTHR48079">
    <property type="entry name" value="PROTEIN YEEZ"/>
    <property type="match status" value="1"/>
</dbReference>
<reference evidence="4 6" key="3">
    <citation type="submission" date="2020-08" db="EMBL/GenBank/DDBJ databases">
        <title>Sequencing the genomes of 1000 actinobacteria strains.</title>
        <authorList>
            <person name="Klenk H.-P."/>
        </authorList>
    </citation>
    <scope>NUCLEOTIDE SEQUENCE [LARGE SCALE GENOMIC DNA]</scope>
    <source>
        <strain evidence="4 6">DSM 19081</strain>
    </source>
</reference>
<evidence type="ECO:0000313" key="3">
    <source>
        <dbReference type="EMBL" id="KUG57969.1"/>
    </source>
</evidence>
<evidence type="ECO:0000313" key="5">
    <source>
        <dbReference type="Proteomes" id="UP000054023"/>
    </source>
</evidence>
<evidence type="ECO:0000256" key="1">
    <source>
        <dbReference type="SAM" id="Coils"/>
    </source>
</evidence>
<dbReference type="PANTHER" id="PTHR48079:SF6">
    <property type="entry name" value="NAD(P)-BINDING DOMAIN-CONTAINING PROTEIN-RELATED"/>
    <property type="match status" value="1"/>
</dbReference>
<dbReference type="Proteomes" id="UP000054023">
    <property type="component" value="Unassembled WGS sequence"/>
</dbReference>
<keyword evidence="5" id="KW-1185">Reference proteome</keyword>
<name>A0A0W8IDF8_9MICC</name>
<dbReference type="InterPro" id="IPR001509">
    <property type="entry name" value="Epimerase_deHydtase"/>
</dbReference>
<keyword evidence="1" id="KW-0175">Coiled coil</keyword>
<dbReference type="GO" id="GO:0004029">
    <property type="term" value="F:aldehyde dehydrogenase (NAD+) activity"/>
    <property type="evidence" value="ECO:0007669"/>
    <property type="project" value="TreeGrafter"/>
</dbReference>
<proteinExistence type="predicted"/>
<reference evidence="3" key="2">
    <citation type="submission" date="2015-12" db="EMBL/GenBank/DDBJ databases">
        <authorList>
            <person name="Shamseldin A."/>
            <person name="Moawad H."/>
            <person name="Abd El-Rahim W.M."/>
            <person name="Sadowsky M.J."/>
        </authorList>
    </citation>
    <scope>NUCLEOTIDE SEQUENCE [LARGE SCALE GENOMIC DNA]</scope>
    <source>
        <strain evidence="3">CD08_7</strain>
    </source>
</reference>
<protein>
    <submittedName>
        <fullName evidence="3 4">Epimerase</fullName>
    </submittedName>
</protein>
<organism evidence="3 5">
    <name type="scientific">Nesterenkonia jeotgali</name>
    <dbReference type="NCBI Taxonomy" id="317018"/>
    <lineage>
        <taxon>Bacteria</taxon>
        <taxon>Bacillati</taxon>
        <taxon>Actinomycetota</taxon>
        <taxon>Actinomycetes</taxon>
        <taxon>Micrococcales</taxon>
        <taxon>Micrococcaceae</taxon>
        <taxon>Nesterenkonia</taxon>
    </lineage>
</organism>
<dbReference type="Proteomes" id="UP000546252">
    <property type="component" value="Unassembled WGS sequence"/>
</dbReference>